<dbReference type="PANTHER" id="PTHR13462">
    <property type="entry name" value="CALCIUM UNIPORTER PROTEIN, MITOCHONDRIAL"/>
    <property type="match status" value="1"/>
</dbReference>
<feature type="region of interest" description="Disordered" evidence="18">
    <location>
        <begin position="94"/>
        <end position="121"/>
    </location>
</feature>
<evidence type="ECO:0000259" key="19">
    <source>
        <dbReference type="Pfam" id="PF04678"/>
    </source>
</evidence>
<evidence type="ECO:0000256" key="7">
    <source>
        <dbReference type="ARBA" id="ARBA00022792"/>
    </source>
</evidence>
<feature type="region of interest" description="Disordered" evidence="18">
    <location>
        <begin position="196"/>
        <end position="243"/>
    </location>
</feature>
<keyword evidence="21" id="KW-1185">Reference proteome</keyword>
<comment type="similarity">
    <text evidence="2 17">Belongs to the MCU (TC 1.A.77) family.</text>
</comment>
<keyword evidence="10 17" id="KW-0406">Ion transport</keyword>
<evidence type="ECO:0000256" key="15">
    <source>
        <dbReference type="ARBA" id="ARBA00044966"/>
    </source>
</evidence>
<feature type="region of interest" description="Disordered" evidence="18">
    <location>
        <begin position="435"/>
        <end position="473"/>
    </location>
</feature>
<gene>
    <name evidence="20" type="ORF">H2200_004759</name>
</gene>
<name>A0AA38XDW6_9EURO</name>
<comment type="catalytic activity">
    <reaction evidence="14">
        <text>Ca(2+)(in) = Ca(2+)(out)</text>
        <dbReference type="Rhea" id="RHEA:29671"/>
        <dbReference type="ChEBI" id="CHEBI:29108"/>
    </reaction>
</comment>
<evidence type="ECO:0000256" key="18">
    <source>
        <dbReference type="SAM" id="MobiDB-lite"/>
    </source>
</evidence>
<feature type="transmembrane region" description="Helical" evidence="17">
    <location>
        <begin position="324"/>
        <end position="344"/>
    </location>
</feature>
<evidence type="ECO:0000256" key="17">
    <source>
        <dbReference type="RuleBase" id="RU367035"/>
    </source>
</evidence>
<dbReference type="GO" id="GO:0051560">
    <property type="term" value="P:mitochondrial calcium ion homeostasis"/>
    <property type="evidence" value="ECO:0007669"/>
    <property type="project" value="UniProtKB-UniRule"/>
</dbReference>
<keyword evidence="8 17" id="KW-0106">Calcium</keyword>
<dbReference type="GO" id="GO:0005262">
    <property type="term" value="F:calcium channel activity"/>
    <property type="evidence" value="ECO:0007669"/>
    <property type="project" value="UniProtKB-UniRule"/>
</dbReference>
<evidence type="ECO:0000256" key="3">
    <source>
        <dbReference type="ARBA" id="ARBA00022448"/>
    </source>
</evidence>
<evidence type="ECO:0000256" key="5">
    <source>
        <dbReference type="ARBA" id="ARBA00022673"/>
    </source>
</evidence>
<dbReference type="Proteomes" id="UP001172673">
    <property type="component" value="Unassembled WGS sequence"/>
</dbReference>
<evidence type="ECO:0000256" key="2">
    <source>
        <dbReference type="ARBA" id="ARBA00005653"/>
    </source>
</evidence>
<comment type="subcellular location">
    <subcellularLocation>
        <location evidence="1 17">Mitochondrion inner membrane</location>
        <topology evidence="1 17">Multi-pass membrane protein</topology>
    </subcellularLocation>
</comment>
<evidence type="ECO:0000313" key="21">
    <source>
        <dbReference type="Proteomes" id="UP001172673"/>
    </source>
</evidence>
<evidence type="ECO:0000256" key="1">
    <source>
        <dbReference type="ARBA" id="ARBA00004448"/>
    </source>
</evidence>
<dbReference type="EMBL" id="JAPDRK010000006">
    <property type="protein sequence ID" value="KAJ9611575.1"/>
    <property type="molecule type" value="Genomic_DNA"/>
</dbReference>
<keyword evidence="4 17" id="KW-0109">Calcium transport</keyword>
<keyword evidence="9 17" id="KW-1133">Transmembrane helix</keyword>
<keyword evidence="5 17" id="KW-0107">Calcium channel</keyword>
<evidence type="ECO:0000256" key="14">
    <source>
        <dbReference type="ARBA" id="ARBA00036634"/>
    </source>
</evidence>
<keyword evidence="6 17" id="KW-0812">Transmembrane</keyword>
<evidence type="ECO:0000256" key="8">
    <source>
        <dbReference type="ARBA" id="ARBA00022837"/>
    </source>
</evidence>
<dbReference type="InterPro" id="IPR039055">
    <property type="entry name" value="MCU_fam"/>
</dbReference>
<evidence type="ECO:0000256" key="6">
    <source>
        <dbReference type="ARBA" id="ARBA00022692"/>
    </source>
</evidence>
<feature type="domain" description="Calcium uniporter protein C-terminal" evidence="19">
    <location>
        <begin position="288"/>
        <end position="409"/>
    </location>
</feature>
<keyword evidence="3 17" id="KW-0813">Transport</keyword>
<comment type="caution">
    <text evidence="20">The sequence shown here is derived from an EMBL/GenBank/DDBJ whole genome shotgun (WGS) entry which is preliminary data.</text>
</comment>
<evidence type="ECO:0000256" key="10">
    <source>
        <dbReference type="ARBA" id="ARBA00023065"/>
    </source>
</evidence>
<organism evidence="20 21">
    <name type="scientific">Cladophialophora chaetospira</name>
    <dbReference type="NCBI Taxonomy" id="386627"/>
    <lineage>
        <taxon>Eukaryota</taxon>
        <taxon>Fungi</taxon>
        <taxon>Dikarya</taxon>
        <taxon>Ascomycota</taxon>
        <taxon>Pezizomycotina</taxon>
        <taxon>Eurotiomycetes</taxon>
        <taxon>Chaetothyriomycetidae</taxon>
        <taxon>Chaetothyriales</taxon>
        <taxon>Herpotrichiellaceae</taxon>
        <taxon>Cladophialophora</taxon>
    </lineage>
</organism>
<feature type="transmembrane region" description="Helical" evidence="17">
    <location>
        <begin position="356"/>
        <end position="374"/>
    </location>
</feature>
<dbReference type="InterPro" id="IPR006769">
    <property type="entry name" value="MCU_C"/>
</dbReference>
<comment type="function">
    <text evidence="17">Mitochondrial inner membrane calcium uniporter that mediates calcium uptake into mitochondria. Mitochondrial calcium homeostasis plays key roles in cellular physiology and regulates cell bioenergetics, cytoplasmic calcium signals and activation of cell death pathways.</text>
</comment>
<keyword evidence="11 17" id="KW-0496">Mitochondrion</keyword>
<feature type="compositionally biased region" description="Acidic residues" evidence="18">
    <location>
        <begin position="462"/>
        <end position="473"/>
    </location>
</feature>
<dbReference type="PANTHER" id="PTHR13462:SF10">
    <property type="entry name" value="CALCIUM UNIPORTER PROTEIN, MITOCHONDRIAL"/>
    <property type="match status" value="1"/>
</dbReference>
<evidence type="ECO:0000256" key="4">
    <source>
        <dbReference type="ARBA" id="ARBA00022568"/>
    </source>
</evidence>
<dbReference type="AlphaFoldDB" id="A0AA38XDW6"/>
<comment type="subunit">
    <text evidence="15">Homotetramer, assembles in a dimer or dimers configuration with two interfaces.</text>
</comment>
<dbReference type="GO" id="GO:0036444">
    <property type="term" value="P:calcium import into the mitochondrion"/>
    <property type="evidence" value="ECO:0007669"/>
    <property type="project" value="TreeGrafter"/>
</dbReference>
<proteinExistence type="inferred from homology"/>
<dbReference type="GO" id="GO:1990246">
    <property type="term" value="C:uniplex complex"/>
    <property type="evidence" value="ECO:0007669"/>
    <property type="project" value="TreeGrafter"/>
</dbReference>
<feature type="compositionally biased region" description="Basic residues" evidence="18">
    <location>
        <begin position="449"/>
        <end position="458"/>
    </location>
</feature>
<reference evidence="20" key="1">
    <citation type="submission" date="2022-10" db="EMBL/GenBank/DDBJ databases">
        <title>Culturing micro-colonial fungi from biological soil crusts in the Mojave desert and describing Neophaeococcomyces mojavensis, and introducing the new genera and species Taxawa tesnikishii.</title>
        <authorList>
            <person name="Kurbessoian T."/>
            <person name="Stajich J.E."/>
        </authorList>
    </citation>
    <scope>NUCLEOTIDE SEQUENCE</scope>
    <source>
        <strain evidence="20">TK_41</strain>
    </source>
</reference>
<evidence type="ECO:0000256" key="12">
    <source>
        <dbReference type="ARBA" id="ARBA00023136"/>
    </source>
</evidence>
<evidence type="ECO:0000256" key="9">
    <source>
        <dbReference type="ARBA" id="ARBA00022989"/>
    </source>
</evidence>
<keyword evidence="13 17" id="KW-0407">Ion channel</keyword>
<keyword evidence="7 17" id="KW-0999">Mitochondrion inner membrane</keyword>
<evidence type="ECO:0000256" key="13">
    <source>
        <dbReference type="ARBA" id="ARBA00023303"/>
    </source>
</evidence>
<evidence type="ECO:0000256" key="16">
    <source>
        <dbReference type="ARBA" id="ARBA00045938"/>
    </source>
</evidence>
<dbReference type="GO" id="GO:0015292">
    <property type="term" value="F:uniporter activity"/>
    <property type="evidence" value="ECO:0007669"/>
    <property type="project" value="UniProtKB-UniRule"/>
</dbReference>
<comment type="function">
    <text evidence="16">Highly selective calcium channel localized to the inner mitochondrial membrane, which mediates calcium uptake into the mitochondrial matrix. Mitochondrial calcium homeostasis plays key roles in cellular physiology and regulates ATP production, cytoplasmic calcium signals and activation of cell death pathways. Sufficient to operate as a pore-forming channel without the need of calcium-sensor or auxiliary subunit.</text>
</comment>
<protein>
    <recommendedName>
        <fullName evidence="17">Calcium uniporter protein</fullName>
    </recommendedName>
</protein>
<evidence type="ECO:0000256" key="11">
    <source>
        <dbReference type="ARBA" id="ARBA00023128"/>
    </source>
</evidence>
<keyword evidence="12 17" id="KW-0472">Membrane</keyword>
<accession>A0AA38XDW6</accession>
<dbReference type="Pfam" id="PF04678">
    <property type="entry name" value="MCU"/>
    <property type="match status" value="1"/>
</dbReference>
<sequence>MRVPVPLPARLGSLQPFNHAASITTRAQTGFRSQYHAFSRHYHQFRPELRSPSGTVSFISMQARGVSYEQKAKDLNQQGVDEALSEFDTAVAEDKEKQQRAPWHRQGVDEAPVRRQRSAGAMTKGKLLTTPSRLLKLVLPLTTTDQNDDRKDVAPLALLVHPQQPLSYLERLIQSELPTMTNDKGENRVPSISFRAMEAKDDEIKPKQQTPEEQEKKKKGTLGDGGVQSYTGDGREGAGEDDGEFVRWSASTEIGDFIRDAARAKEFEVEIEGSPKTIKVAVPSFNDRTYYLRQRLRRTSRKIADLATVKKECDDAAHKSGQRIALSGCGILIGYWYLVYRLTFETDLGWDVMEPVTYLVGLSTLICGYLWFLYHNREVSYRSALNLTVSRRQSRLYELKGFDIHKWEAMIEEGNAIRKEIKAVASEYDVAWDETKDEHDDSVVQALRKERKNGHKNKSKDDDDDDEEEEKKD</sequence>
<feature type="compositionally biased region" description="Basic and acidic residues" evidence="18">
    <location>
        <begin position="197"/>
        <end position="206"/>
    </location>
</feature>
<evidence type="ECO:0000313" key="20">
    <source>
        <dbReference type="EMBL" id="KAJ9611575.1"/>
    </source>
</evidence>